<accession>A0AA35Z0Q5</accession>
<name>A0AA35Z0Q5_LACSI</name>
<sequence length="161" mass="16995">MRELVGFLSVEEGNAGSSGHVLPSRANVRVVSLAHPLNFIISCSSVGAQAGRVTAPIQKRQSVCVVPLSYDETKSDDLGLRPRKVSKTVSMSRLLGSIRDVVGNKFSMSVQKNKVVIPDSTTSPPLSFAKTSPIVLSSDSTFGSALGSPRGSNQSNKPLVK</sequence>
<dbReference type="Proteomes" id="UP001177003">
    <property type="component" value="Chromosome 5"/>
</dbReference>
<proteinExistence type="predicted"/>
<evidence type="ECO:0000256" key="1">
    <source>
        <dbReference type="SAM" id="MobiDB-lite"/>
    </source>
</evidence>
<feature type="region of interest" description="Disordered" evidence="1">
    <location>
        <begin position="142"/>
        <end position="161"/>
    </location>
</feature>
<gene>
    <name evidence="2" type="ORF">LSALG_LOCUS23367</name>
</gene>
<dbReference type="AlphaFoldDB" id="A0AA35Z0Q5"/>
<dbReference type="EMBL" id="OX465081">
    <property type="protein sequence ID" value="CAI9283793.1"/>
    <property type="molecule type" value="Genomic_DNA"/>
</dbReference>
<evidence type="ECO:0000313" key="2">
    <source>
        <dbReference type="EMBL" id="CAI9283793.1"/>
    </source>
</evidence>
<keyword evidence="3" id="KW-1185">Reference proteome</keyword>
<protein>
    <submittedName>
        <fullName evidence="2">Uncharacterized protein</fullName>
    </submittedName>
</protein>
<evidence type="ECO:0000313" key="3">
    <source>
        <dbReference type="Proteomes" id="UP001177003"/>
    </source>
</evidence>
<organism evidence="2 3">
    <name type="scientific">Lactuca saligna</name>
    <name type="common">Willowleaf lettuce</name>
    <dbReference type="NCBI Taxonomy" id="75948"/>
    <lineage>
        <taxon>Eukaryota</taxon>
        <taxon>Viridiplantae</taxon>
        <taxon>Streptophyta</taxon>
        <taxon>Embryophyta</taxon>
        <taxon>Tracheophyta</taxon>
        <taxon>Spermatophyta</taxon>
        <taxon>Magnoliopsida</taxon>
        <taxon>eudicotyledons</taxon>
        <taxon>Gunneridae</taxon>
        <taxon>Pentapetalae</taxon>
        <taxon>asterids</taxon>
        <taxon>campanulids</taxon>
        <taxon>Asterales</taxon>
        <taxon>Asteraceae</taxon>
        <taxon>Cichorioideae</taxon>
        <taxon>Cichorieae</taxon>
        <taxon>Lactucinae</taxon>
        <taxon>Lactuca</taxon>
    </lineage>
</organism>
<feature type="compositionally biased region" description="Polar residues" evidence="1">
    <location>
        <begin position="150"/>
        <end position="161"/>
    </location>
</feature>
<reference evidence="2" key="1">
    <citation type="submission" date="2023-04" db="EMBL/GenBank/DDBJ databases">
        <authorList>
            <person name="Vijverberg K."/>
            <person name="Xiong W."/>
            <person name="Schranz E."/>
        </authorList>
    </citation>
    <scope>NUCLEOTIDE SEQUENCE</scope>
</reference>